<gene>
    <name evidence="2" type="ORF">SAMN06265339_0529</name>
</gene>
<evidence type="ECO:0000256" key="1">
    <source>
        <dbReference type="SAM" id="Phobius"/>
    </source>
</evidence>
<feature type="transmembrane region" description="Helical" evidence="1">
    <location>
        <begin position="6"/>
        <end position="23"/>
    </location>
</feature>
<evidence type="ECO:0008006" key="4">
    <source>
        <dbReference type="Google" id="ProtNLM"/>
    </source>
</evidence>
<comment type="caution">
    <text evidence="2">The sequence shown here is derived from an EMBL/GenBank/DDBJ whole genome shotgun (WGS) entry which is preliminary data.</text>
</comment>
<reference evidence="2 3" key="1">
    <citation type="submission" date="2017-05" db="EMBL/GenBank/DDBJ databases">
        <authorList>
            <person name="Varghese N."/>
            <person name="Submissions S."/>
        </authorList>
    </citation>
    <scope>NUCLEOTIDE SEQUENCE [LARGE SCALE GENOMIC DNA]</scope>
    <source>
        <strain evidence="2 3">DSM 15522</strain>
    </source>
</reference>
<name>A0ABY1NEW5_9BACT</name>
<organism evidence="2 3">
    <name type="scientific">Desulfurobacterium pacificum</name>
    <dbReference type="NCBI Taxonomy" id="240166"/>
    <lineage>
        <taxon>Bacteria</taxon>
        <taxon>Pseudomonadati</taxon>
        <taxon>Aquificota</taxon>
        <taxon>Aquificia</taxon>
        <taxon>Desulfurobacteriales</taxon>
        <taxon>Desulfurobacteriaceae</taxon>
        <taxon>Desulfurobacterium</taxon>
    </lineage>
</organism>
<evidence type="ECO:0000313" key="2">
    <source>
        <dbReference type="EMBL" id="SMP07921.1"/>
    </source>
</evidence>
<sequence>MLPEIIVILSFLVVILLGFYIALGTKKPVKQH</sequence>
<dbReference type="Proteomes" id="UP001157911">
    <property type="component" value="Unassembled WGS sequence"/>
</dbReference>
<keyword evidence="1" id="KW-0812">Transmembrane</keyword>
<proteinExistence type="predicted"/>
<keyword evidence="1" id="KW-0472">Membrane</keyword>
<dbReference type="EMBL" id="FXUB01000001">
    <property type="protein sequence ID" value="SMP07921.1"/>
    <property type="molecule type" value="Genomic_DNA"/>
</dbReference>
<protein>
    <recommendedName>
        <fullName evidence="4">NADH dehydrogenase</fullName>
    </recommendedName>
</protein>
<keyword evidence="3" id="KW-1185">Reference proteome</keyword>
<accession>A0ABY1NEW5</accession>
<keyword evidence="1" id="KW-1133">Transmembrane helix</keyword>
<evidence type="ECO:0000313" key="3">
    <source>
        <dbReference type="Proteomes" id="UP001157911"/>
    </source>
</evidence>